<dbReference type="PANTHER" id="PTHR12916">
    <property type="entry name" value="CYTOCHROME C OXIDASE POLYPEPTIDE VIC-2"/>
    <property type="match status" value="1"/>
</dbReference>
<evidence type="ECO:0000256" key="3">
    <source>
        <dbReference type="ARBA" id="ARBA00022737"/>
    </source>
</evidence>
<organism evidence="9 10">
    <name type="scientific">Mya arenaria</name>
    <name type="common">Soft-shell clam</name>
    <dbReference type="NCBI Taxonomy" id="6604"/>
    <lineage>
        <taxon>Eukaryota</taxon>
        <taxon>Metazoa</taxon>
        <taxon>Spiralia</taxon>
        <taxon>Lophotrochozoa</taxon>
        <taxon>Mollusca</taxon>
        <taxon>Bivalvia</taxon>
        <taxon>Autobranchia</taxon>
        <taxon>Heteroconchia</taxon>
        <taxon>Euheterodonta</taxon>
        <taxon>Imparidentia</taxon>
        <taxon>Neoheterodontei</taxon>
        <taxon>Myida</taxon>
        <taxon>Myoidea</taxon>
        <taxon>Myidae</taxon>
        <taxon>Mya</taxon>
    </lineage>
</organism>
<feature type="disulfide bond" evidence="6">
    <location>
        <begin position="112"/>
        <end position="121"/>
    </location>
</feature>
<feature type="domain" description="EGF-like" evidence="8">
    <location>
        <begin position="240"/>
        <end position="276"/>
    </location>
</feature>
<feature type="disulfide bond" evidence="6">
    <location>
        <begin position="457"/>
        <end position="466"/>
    </location>
</feature>
<evidence type="ECO:0000313" key="10">
    <source>
        <dbReference type="Proteomes" id="UP001164746"/>
    </source>
</evidence>
<dbReference type="SMART" id="SM00179">
    <property type="entry name" value="EGF_CA"/>
    <property type="match status" value="9"/>
</dbReference>
<dbReference type="CDD" id="cd00054">
    <property type="entry name" value="EGF_CA"/>
    <property type="match status" value="9"/>
</dbReference>
<feature type="domain" description="EGF-like" evidence="8">
    <location>
        <begin position="10"/>
        <end position="46"/>
    </location>
</feature>
<evidence type="ECO:0000313" key="9">
    <source>
        <dbReference type="EMBL" id="WAR18619.1"/>
    </source>
</evidence>
<comment type="caution">
    <text evidence="6">Lacks conserved residue(s) required for the propagation of feature annotation.</text>
</comment>
<evidence type="ECO:0000256" key="2">
    <source>
        <dbReference type="ARBA" id="ARBA00022729"/>
    </source>
</evidence>
<dbReference type="PRINTS" id="PR00010">
    <property type="entry name" value="EGFBLOOD"/>
</dbReference>
<dbReference type="SUPFAM" id="SSF57184">
    <property type="entry name" value="Growth factor receptor domain"/>
    <property type="match status" value="2"/>
</dbReference>
<feature type="disulfide bond" evidence="6">
    <location>
        <begin position="266"/>
        <end position="275"/>
    </location>
</feature>
<evidence type="ECO:0000256" key="6">
    <source>
        <dbReference type="PROSITE-ProRule" id="PRU00076"/>
    </source>
</evidence>
<keyword evidence="1 6" id="KW-0245">EGF-like domain</keyword>
<feature type="domain" description="EGF-like" evidence="8">
    <location>
        <begin position="124"/>
        <end position="160"/>
    </location>
</feature>
<keyword evidence="2" id="KW-0732">Signal</keyword>
<feature type="domain" description="EGF-like" evidence="8">
    <location>
        <begin position="86"/>
        <end position="122"/>
    </location>
</feature>
<feature type="disulfide bond" evidence="6">
    <location>
        <begin position="436"/>
        <end position="446"/>
    </location>
</feature>
<evidence type="ECO:0000256" key="7">
    <source>
        <dbReference type="SAM" id="MobiDB-lite"/>
    </source>
</evidence>
<dbReference type="PROSITE" id="PS50026">
    <property type="entry name" value="EGF_3"/>
    <property type="match status" value="10"/>
</dbReference>
<dbReference type="Pfam" id="PF12661">
    <property type="entry name" value="hEGF"/>
    <property type="match status" value="2"/>
</dbReference>
<dbReference type="InterPro" id="IPR018097">
    <property type="entry name" value="EGF_Ca-bd_CS"/>
</dbReference>
<feature type="region of interest" description="Disordered" evidence="7">
    <location>
        <begin position="669"/>
        <end position="688"/>
    </location>
</feature>
<feature type="disulfide bond" evidence="6">
    <location>
        <begin position="36"/>
        <end position="45"/>
    </location>
</feature>
<feature type="compositionally biased region" description="Basic and acidic residues" evidence="7">
    <location>
        <begin position="677"/>
        <end position="688"/>
    </location>
</feature>
<proteinExistence type="predicted"/>
<evidence type="ECO:0000256" key="4">
    <source>
        <dbReference type="ARBA" id="ARBA00023157"/>
    </source>
</evidence>
<name>A0ABY7FCS8_MYAAR</name>
<feature type="domain" description="EGF-like" evidence="8">
    <location>
        <begin position="432"/>
        <end position="467"/>
    </location>
</feature>
<evidence type="ECO:0000256" key="5">
    <source>
        <dbReference type="ARBA" id="ARBA00023180"/>
    </source>
</evidence>
<feature type="disulfide bond" evidence="6">
    <location>
        <begin position="226"/>
        <end position="235"/>
    </location>
</feature>
<feature type="disulfide bond" evidence="6">
    <location>
        <begin position="304"/>
        <end position="313"/>
    </location>
</feature>
<dbReference type="InterPro" id="IPR013032">
    <property type="entry name" value="EGF-like_CS"/>
</dbReference>
<feature type="domain" description="EGF-like" evidence="8">
    <location>
        <begin position="316"/>
        <end position="352"/>
    </location>
</feature>
<dbReference type="PROSITE" id="PS00022">
    <property type="entry name" value="EGF_1"/>
    <property type="match status" value="10"/>
</dbReference>
<keyword evidence="3" id="KW-0677">Repeat</keyword>
<dbReference type="InterPro" id="IPR000742">
    <property type="entry name" value="EGF"/>
</dbReference>
<protein>
    <submittedName>
        <fullName evidence="9">FBP1-like protein</fullName>
    </submittedName>
</protein>
<dbReference type="PROSITE" id="PS01186">
    <property type="entry name" value="EGF_2"/>
    <property type="match status" value="8"/>
</dbReference>
<dbReference type="SMART" id="SM00181">
    <property type="entry name" value="EGF"/>
    <property type="match status" value="10"/>
</dbReference>
<feature type="domain" description="EGF-like" evidence="8">
    <location>
        <begin position="278"/>
        <end position="314"/>
    </location>
</feature>
<dbReference type="InterPro" id="IPR001881">
    <property type="entry name" value="EGF-like_Ca-bd_dom"/>
</dbReference>
<feature type="disulfide bond" evidence="6">
    <location>
        <begin position="188"/>
        <end position="197"/>
    </location>
</feature>
<dbReference type="Gene3D" id="2.10.25.10">
    <property type="entry name" value="Laminin"/>
    <property type="match status" value="10"/>
</dbReference>
<dbReference type="EMBL" id="CP111022">
    <property type="protein sequence ID" value="WAR18619.1"/>
    <property type="molecule type" value="Genomic_DNA"/>
</dbReference>
<feature type="domain" description="EGF-like" evidence="8">
    <location>
        <begin position="48"/>
        <end position="84"/>
    </location>
</feature>
<keyword evidence="10" id="KW-1185">Reference proteome</keyword>
<gene>
    <name evidence="9" type="ORF">MAR_000457</name>
</gene>
<dbReference type="PANTHER" id="PTHR12916:SF4">
    <property type="entry name" value="UNINFLATABLE, ISOFORM C"/>
    <property type="match status" value="1"/>
</dbReference>
<keyword evidence="5" id="KW-0325">Glycoprotein</keyword>
<sequence length="688" mass="73189">MRQGTMTGYEINECASGPCQNGGVCKDGVNTYTCTCQPGFAGNNCEIDVNECVSLPCVHGSTCHDLVNGFLCVCPTGFTGHTCQKNIDDCVPSACENGGTCLDGMNTFSCLCANGWRGKRCQNNIDTCQPDPCQNGATCTTVGHDYTCACMPGYQGKNCEIDIDECESMPCRHEGKCTDSVNKYTCTCKQGTAGPNCEHEFNVCASNPCRTGATCVPYQNTFKCLCPSGWVGDRCLYQAETNECSSNPCQNGASCHDDVNDYLCICTSGWTGKDCHVAKDECTPNPCLHSATCTDHHNNYTCTCPPGYTGRNCQKDIDDCSSNPCKNGGSCLDLVDNFQCLCTPQYTGYTCQLPRQDLIQLRLDPTHQQIKTLTDSVPGNPPGMPGTSGGHFLSPPHNSTMSCAASRPSETNPDDTLCTKVNVKSSSEIETSMSQCSAVHCEHGFCDSSNSPATCRCRPGYHGTLCKIASNCSIGSIPKSVKCTKGEECSVRFIITGSVDVPAVTPIGDVLTVKVTPDNNDVFTYYTTVHVLRPANTPRVCLNITVADRNRLGKCATSTCIQISYSQVSTSAPNSFPSAPPVFDCKAGTDECPPVLLTSQPDPDGSCPLLSVHPESTVENVHLSDSQAVDGRCLTTAVFRPGSGGGHEQLCVTTGSDVACLATDGGNEPCTSGQPTKVREKATTRKLI</sequence>
<dbReference type="InterPro" id="IPR000152">
    <property type="entry name" value="EGF-type_Asp/Asn_hydroxyl_site"/>
</dbReference>
<dbReference type="SUPFAM" id="SSF57196">
    <property type="entry name" value="EGF/Laminin"/>
    <property type="match status" value="4"/>
</dbReference>
<dbReference type="PROSITE" id="PS01187">
    <property type="entry name" value="EGF_CA"/>
    <property type="match status" value="4"/>
</dbReference>
<feature type="disulfide bond" evidence="6">
    <location>
        <begin position="74"/>
        <end position="83"/>
    </location>
</feature>
<dbReference type="Proteomes" id="UP001164746">
    <property type="component" value="Chromosome 11"/>
</dbReference>
<dbReference type="InterPro" id="IPR009030">
    <property type="entry name" value="Growth_fac_rcpt_cys_sf"/>
</dbReference>
<feature type="disulfide bond" evidence="6">
    <location>
        <begin position="150"/>
        <end position="159"/>
    </location>
</feature>
<evidence type="ECO:0000259" key="8">
    <source>
        <dbReference type="PROSITE" id="PS50026"/>
    </source>
</evidence>
<keyword evidence="4 6" id="KW-1015">Disulfide bond</keyword>
<reference evidence="9" key="1">
    <citation type="submission" date="2022-11" db="EMBL/GenBank/DDBJ databases">
        <title>Centuries of genome instability and evolution in soft-shell clam transmissible cancer (bioRxiv).</title>
        <authorList>
            <person name="Hart S.F.M."/>
            <person name="Yonemitsu M.A."/>
            <person name="Giersch R.M."/>
            <person name="Beal B.F."/>
            <person name="Arriagada G."/>
            <person name="Davis B.W."/>
            <person name="Ostrander E.A."/>
            <person name="Goff S.P."/>
            <person name="Metzger M.J."/>
        </authorList>
    </citation>
    <scope>NUCLEOTIDE SEQUENCE</scope>
    <source>
        <strain evidence="9">MELC-2E11</strain>
        <tissue evidence="9">Siphon/mantle</tissue>
    </source>
</reference>
<feature type="domain" description="EGF-like" evidence="8">
    <location>
        <begin position="162"/>
        <end position="198"/>
    </location>
</feature>
<feature type="disulfide bond" evidence="6">
    <location>
        <begin position="342"/>
        <end position="351"/>
    </location>
</feature>
<feature type="domain" description="EGF-like" evidence="8">
    <location>
        <begin position="200"/>
        <end position="236"/>
    </location>
</feature>
<dbReference type="Pfam" id="PF00008">
    <property type="entry name" value="EGF"/>
    <property type="match status" value="8"/>
</dbReference>
<dbReference type="PROSITE" id="PS00010">
    <property type="entry name" value="ASX_HYDROXYL"/>
    <property type="match status" value="7"/>
</dbReference>
<evidence type="ECO:0000256" key="1">
    <source>
        <dbReference type="ARBA" id="ARBA00022536"/>
    </source>
</evidence>
<accession>A0ABY7FCS8</accession>